<protein>
    <recommendedName>
        <fullName evidence="3">MoaB/Mog domain-containing protein</fullName>
    </recommendedName>
</protein>
<evidence type="ECO:0000259" key="3">
    <source>
        <dbReference type="SMART" id="SM00852"/>
    </source>
</evidence>
<evidence type="ECO:0000313" key="5">
    <source>
        <dbReference type="Proteomes" id="UP001432216"/>
    </source>
</evidence>
<dbReference type="GeneID" id="89991257"/>
<accession>A0ABZ2AX59</accession>
<dbReference type="Pfam" id="PF00291">
    <property type="entry name" value="PALP"/>
    <property type="match status" value="1"/>
</dbReference>
<dbReference type="InterPro" id="IPR001453">
    <property type="entry name" value="MoaB/Mog_dom"/>
</dbReference>
<dbReference type="InterPro" id="IPR056596">
    <property type="entry name" value="FLAD1_M"/>
</dbReference>
<dbReference type="Pfam" id="PF00994">
    <property type="entry name" value="MoCF_biosynth"/>
    <property type="match status" value="1"/>
</dbReference>
<dbReference type="Gene3D" id="3.40.980.10">
    <property type="entry name" value="MoaB/Mog-like domain"/>
    <property type="match status" value="1"/>
</dbReference>
<evidence type="ECO:0000256" key="1">
    <source>
        <dbReference type="ARBA" id="ARBA00001933"/>
    </source>
</evidence>
<dbReference type="Gene3D" id="3.40.50.1100">
    <property type="match status" value="2"/>
</dbReference>
<evidence type="ECO:0000313" key="4">
    <source>
        <dbReference type="EMBL" id="WVO23140.1"/>
    </source>
</evidence>
<dbReference type="PANTHER" id="PTHR47675">
    <property type="entry name" value="MOLYBDOPTERIN BINDING DOMAIN PROTEIN (AFU_ORTHOLOGUE AFUA_5G11210)"/>
    <property type="match status" value="1"/>
</dbReference>
<dbReference type="CDD" id="cd00885">
    <property type="entry name" value="cinA"/>
    <property type="match status" value="1"/>
</dbReference>
<dbReference type="PANTHER" id="PTHR47675:SF1">
    <property type="entry name" value="MOLYBDOPTERIN BINDING DOMAIN PROTEIN (AFU_ORTHOLOGUE AFUA_5G11210)"/>
    <property type="match status" value="1"/>
</dbReference>
<dbReference type="EMBL" id="CP143812">
    <property type="protein sequence ID" value="WVO23140.1"/>
    <property type="molecule type" value="Genomic_DNA"/>
</dbReference>
<sequence>MSTEAPIVPTSPSSVADPLGKGKYIQSAGCIIIGDEVLNGKTKDTNSNFFAQYCFDLGIELKRIEVIADDEDEIIEAARRMTEKYDFVITSGGIGPTHDDITYASLAKAFNLPLIHHPETLRRMWALTTPERRAELEKATSAQREARERMALFPTQIEEEDVRSEAIFVEADKWVPVVRLAGKLCVFPGIPALFQQLLLALTPYLPLPPASSKPFRHLIYTSKPESAIAPYLTELQARVKKEGIRIGSYPYLYQGVHVSLIGHNVERIKELGREVIREVDGKVVAEGKLGDDTISTAPKITKAATMAAVKSIFEHPKTLPWIKTPLVRSAALSKLAGCDILLKLENIQPSGSFKSRGIGNLVLQSVNSAPPDTPLHFYSSSGGNAGLACVTAASTLGYPSSVIVPLSTKSFMIDKLRAAGATEVIQTGQTWFEADKHLREEILARDPNGIYVPPFDHPDIWQGAATMVDEIMQELTHVPDAVVCSVGGGGLMIGICEGLETLDKEKKAKVVAVETLGAESLHKSVEAGQLIILPGITSLATSLGATTVAAKAVEYALQPQVHSTVVSDKEAVEACLRFLDDERILVEPACGATLAMVYAGKLNDVLELNTKSKVVLVVCGGSNISLELIEDYKKMF</sequence>
<dbReference type="PROSITE" id="PS00165">
    <property type="entry name" value="DEHYDRATASE_SER_THR"/>
    <property type="match status" value="1"/>
</dbReference>
<proteinExistence type="predicted"/>
<organism evidence="4 5">
    <name type="scientific">Cryptococcus decagattii</name>
    <dbReference type="NCBI Taxonomy" id="1859122"/>
    <lineage>
        <taxon>Eukaryota</taxon>
        <taxon>Fungi</taxon>
        <taxon>Dikarya</taxon>
        <taxon>Basidiomycota</taxon>
        <taxon>Agaricomycotina</taxon>
        <taxon>Tremellomycetes</taxon>
        <taxon>Tremellales</taxon>
        <taxon>Cryptococcaceae</taxon>
        <taxon>Cryptococcus</taxon>
        <taxon>Cryptococcus gattii species complex</taxon>
    </lineage>
</organism>
<dbReference type="InterPro" id="IPR036425">
    <property type="entry name" value="MoaB/Mog-like_dom_sf"/>
</dbReference>
<dbReference type="SUPFAM" id="SSF53686">
    <property type="entry name" value="Tryptophan synthase beta subunit-like PLP-dependent enzymes"/>
    <property type="match status" value="1"/>
</dbReference>
<comment type="cofactor">
    <cofactor evidence="1">
        <name>pyridoxal 5'-phosphate</name>
        <dbReference type="ChEBI" id="CHEBI:597326"/>
    </cofactor>
</comment>
<reference evidence="4 5" key="1">
    <citation type="submission" date="2024-01" db="EMBL/GenBank/DDBJ databases">
        <title>Comparative genomics of Cryptococcus and Kwoniella reveals pathogenesis evolution and contrasting modes of karyotype evolution via chromosome fusion or intercentromeric recombination.</title>
        <authorList>
            <person name="Coelho M.A."/>
            <person name="David-Palma M."/>
            <person name="Shea T."/>
            <person name="Bowers K."/>
            <person name="McGinley-Smith S."/>
            <person name="Mohammad A.W."/>
            <person name="Gnirke A."/>
            <person name="Yurkov A.M."/>
            <person name="Nowrousian M."/>
            <person name="Sun S."/>
            <person name="Cuomo C.A."/>
            <person name="Heitman J."/>
        </authorList>
    </citation>
    <scope>NUCLEOTIDE SEQUENCE [LARGE SCALE GENOMIC DNA]</scope>
    <source>
        <strain evidence="4 5">7685027</strain>
    </source>
</reference>
<dbReference type="InterPro" id="IPR000634">
    <property type="entry name" value="Ser/Thr_deHydtase_PyrdxlP-BS"/>
</dbReference>
<dbReference type="SUPFAM" id="SSF53218">
    <property type="entry name" value="Molybdenum cofactor biosynthesis proteins"/>
    <property type="match status" value="1"/>
</dbReference>
<dbReference type="CDD" id="cd06448">
    <property type="entry name" value="L-Ser-dehyd"/>
    <property type="match status" value="1"/>
</dbReference>
<gene>
    <name evidence="4" type="ORF">IAS62_004485</name>
</gene>
<name>A0ABZ2AX59_9TREE</name>
<keyword evidence="5" id="KW-1185">Reference proteome</keyword>
<keyword evidence="2" id="KW-0663">Pyridoxal phosphate</keyword>
<dbReference type="Proteomes" id="UP001432216">
    <property type="component" value="Chromosome 7"/>
</dbReference>
<dbReference type="InterPro" id="IPR001926">
    <property type="entry name" value="TrpB-like_PALP"/>
</dbReference>
<dbReference type="Pfam" id="PF24102">
    <property type="entry name" value="FLAD1_M"/>
    <property type="match status" value="1"/>
</dbReference>
<evidence type="ECO:0000256" key="2">
    <source>
        <dbReference type="ARBA" id="ARBA00022898"/>
    </source>
</evidence>
<dbReference type="SMART" id="SM00852">
    <property type="entry name" value="MoCF_biosynth"/>
    <property type="match status" value="1"/>
</dbReference>
<dbReference type="RefSeq" id="XP_064722379.1">
    <property type="nucleotide sequence ID" value="XM_064866307.1"/>
</dbReference>
<feature type="domain" description="MoaB/Mog" evidence="3">
    <location>
        <begin position="29"/>
        <end position="208"/>
    </location>
</feature>
<dbReference type="InterPro" id="IPR036052">
    <property type="entry name" value="TrpB-like_PALP_sf"/>
</dbReference>